<comment type="caution">
    <text evidence="1">The sequence shown here is derived from an EMBL/GenBank/DDBJ whole genome shotgun (WGS) entry which is preliminary data.</text>
</comment>
<gene>
    <name evidence="1" type="ORF">ASUL_07704</name>
</gene>
<reference evidence="1 2" key="1">
    <citation type="journal article" date="2014" name="Genome Announc.">
        <title>Draft Genome Sequence of the Sulfolobales Archaeon AZ1, Obtained through Metagenomic Analysis of a Mexican Hot Spring.</title>
        <authorList>
            <person name="Servin-Garciduenas L.E."/>
            <person name="Martinez-Romero E."/>
        </authorList>
    </citation>
    <scope>NUCLEOTIDE SEQUENCE [LARGE SCALE GENOMIC DNA]</scope>
    <source>
        <strain evidence="1">AZ1-illumnia</strain>
    </source>
</reference>
<protein>
    <submittedName>
        <fullName evidence="1">Uncharacterized protein</fullName>
    </submittedName>
</protein>
<keyword evidence="2" id="KW-1185">Reference proteome</keyword>
<dbReference type="InterPro" id="IPR035923">
    <property type="entry name" value="TT1751-like_sf"/>
</dbReference>
<dbReference type="SUPFAM" id="SSF103247">
    <property type="entry name" value="TT1751-like"/>
    <property type="match status" value="1"/>
</dbReference>
<evidence type="ECO:0000313" key="2">
    <source>
        <dbReference type="Proteomes" id="UP000054284"/>
    </source>
</evidence>
<sequence>MKAFKSKCDFETTLKMLEGSVISNDMKIISRVNAQENLRRADFKTMENYTLTYLDRAIHSSSSPGT</sequence>
<dbReference type="AlphaFoldDB" id="W7L5E7"/>
<dbReference type="EMBL" id="ASRH01000007">
    <property type="protein sequence ID" value="EWG06839.1"/>
    <property type="molecule type" value="Genomic_DNA"/>
</dbReference>
<proteinExistence type="predicted"/>
<evidence type="ECO:0000313" key="1">
    <source>
        <dbReference type="EMBL" id="EWG06839.1"/>
    </source>
</evidence>
<accession>W7L5E7</accession>
<name>W7L5E7_9CREN</name>
<organism evidence="1 2">
    <name type="scientific">Candidatus Aramenus sulfurataquae</name>
    <dbReference type="NCBI Taxonomy" id="1326980"/>
    <lineage>
        <taxon>Archaea</taxon>
        <taxon>Thermoproteota</taxon>
        <taxon>Thermoprotei</taxon>
        <taxon>Sulfolobales</taxon>
        <taxon>Sulfolobaceae</taxon>
        <taxon>Candidatus Aramenus</taxon>
    </lineage>
</organism>
<dbReference type="Proteomes" id="UP000054284">
    <property type="component" value="Unassembled WGS sequence"/>
</dbReference>